<feature type="compositionally biased region" description="Basic and acidic residues" evidence="1">
    <location>
        <begin position="155"/>
        <end position="166"/>
    </location>
</feature>
<evidence type="ECO:0000256" key="1">
    <source>
        <dbReference type="SAM" id="MobiDB-lite"/>
    </source>
</evidence>
<evidence type="ECO:0000313" key="3">
    <source>
        <dbReference type="Proteomes" id="UP000314294"/>
    </source>
</evidence>
<dbReference type="EMBL" id="SRLO01000759">
    <property type="protein sequence ID" value="TNN47050.1"/>
    <property type="molecule type" value="Genomic_DNA"/>
</dbReference>
<proteinExistence type="predicted"/>
<keyword evidence="3" id="KW-1185">Reference proteome</keyword>
<sequence length="457" mass="49051">MSSVHYVQYSKQPAGGDAGLCETRGFTTEPTSAAVKVICKVGRADGAGRSGAEPELPTANRIPADLLAPSGSGLTEVASITHLLFLPDLPDYSGPLSEGRGAARGYRDTWWPGEERQRLKRQESVSAANRRRPPLTLKTNSEADGARGRPPSIHRHCEQHKEREPPEQTVLMTRRQRGRRIRPDTRQTGGAVEAAVGLKGRQAELGPGQAQEPVQLQGRALGGRLLESVVPLQLVGALVATRVRRGVGCELDAGLVELEAERVLVLLPLWTGRRSERAGGLWLPGDAVRRPLPRRAALQRVVDVGEDLVVGEEVGEHGGVARLHLDPPLVQQQQLQVFGVQAQSSLLEHGSTPSRDRESRAASRGSSPPALPSHLPVSPPGAACQLSALDEPPRTPPPPGRPPNRPPWNAASGSATDPSWLISASSRDFGSRSSEPVSSSFPFLDSLPFPRKEPPVW</sequence>
<feature type="compositionally biased region" description="Low complexity" evidence="1">
    <location>
        <begin position="423"/>
        <end position="449"/>
    </location>
</feature>
<organism evidence="2 3">
    <name type="scientific">Liparis tanakae</name>
    <name type="common">Tanaka's snailfish</name>
    <dbReference type="NCBI Taxonomy" id="230148"/>
    <lineage>
        <taxon>Eukaryota</taxon>
        <taxon>Metazoa</taxon>
        <taxon>Chordata</taxon>
        <taxon>Craniata</taxon>
        <taxon>Vertebrata</taxon>
        <taxon>Euteleostomi</taxon>
        <taxon>Actinopterygii</taxon>
        <taxon>Neopterygii</taxon>
        <taxon>Teleostei</taxon>
        <taxon>Neoteleostei</taxon>
        <taxon>Acanthomorphata</taxon>
        <taxon>Eupercaria</taxon>
        <taxon>Perciformes</taxon>
        <taxon>Cottioidei</taxon>
        <taxon>Cottales</taxon>
        <taxon>Liparidae</taxon>
        <taxon>Liparis</taxon>
    </lineage>
</organism>
<gene>
    <name evidence="2" type="ORF">EYF80_042724</name>
</gene>
<protein>
    <submittedName>
        <fullName evidence="2">Uncharacterized protein</fullName>
    </submittedName>
</protein>
<feature type="region of interest" description="Disordered" evidence="1">
    <location>
        <begin position="345"/>
        <end position="457"/>
    </location>
</feature>
<comment type="caution">
    <text evidence="2">The sequence shown here is derived from an EMBL/GenBank/DDBJ whole genome shotgun (WGS) entry which is preliminary data.</text>
</comment>
<evidence type="ECO:0000313" key="2">
    <source>
        <dbReference type="EMBL" id="TNN47050.1"/>
    </source>
</evidence>
<feature type="compositionally biased region" description="Pro residues" evidence="1">
    <location>
        <begin position="394"/>
        <end position="406"/>
    </location>
</feature>
<name>A0A4Z2G1L2_9TELE</name>
<accession>A0A4Z2G1L2</accession>
<feature type="region of interest" description="Disordered" evidence="1">
    <location>
        <begin position="117"/>
        <end position="191"/>
    </location>
</feature>
<reference evidence="2 3" key="1">
    <citation type="submission" date="2019-03" db="EMBL/GenBank/DDBJ databases">
        <title>First draft genome of Liparis tanakae, snailfish: a comprehensive survey of snailfish specific genes.</title>
        <authorList>
            <person name="Kim W."/>
            <person name="Song I."/>
            <person name="Jeong J.-H."/>
            <person name="Kim D."/>
            <person name="Kim S."/>
            <person name="Ryu S."/>
            <person name="Song J.Y."/>
            <person name="Lee S.K."/>
        </authorList>
    </citation>
    <scope>NUCLEOTIDE SEQUENCE [LARGE SCALE GENOMIC DNA]</scope>
    <source>
        <tissue evidence="2">Muscle</tissue>
    </source>
</reference>
<dbReference type="Proteomes" id="UP000314294">
    <property type="component" value="Unassembled WGS sequence"/>
</dbReference>
<dbReference type="AlphaFoldDB" id="A0A4Z2G1L2"/>